<feature type="domain" description="GGDEF" evidence="2">
    <location>
        <begin position="240"/>
        <end position="369"/>
    </location>
</feature>
<organism evidence="3 4">
    <name type="scientific">Serpentinicella alkaliphila</name>
    <dbReference type="NCBI Taxonomy" id="1734049"/>
    <lineage>
        <taxon>Bacteria</taxon>
        <taxon>Bacillati</taxon>
        <taxon>Bacillota</taxon>
        <taxon>Clostridia</taxon>
        <taxon>Peptostreptococcales</taxon>
        <taxon>Natronincolaceae</taxon>
        <taxon>Serpentinicella</taxon>
    </lineage>
</organism>
<dbReference type="AlphaFoldDB" id="A0A4R2TLB9"/>
<evidence type="ECO:0000313" key="4">
    <source>
        <dbReference type="Proteomes" id="UP000295504"/>
    </source>
</evidence>
<reference evidence="3 4" key="1">
    <citation type="submission" date="2019-03" db="EMBL/GenBank/DDBJ databases">
        <title>Genomic Encyclopedia of Type Strains, Phase IV (KMG-IV): sequencing the most valuable type-strain genomes for metagenomic binning, comparative biology and taxonomic classification.</title>
        <authorList>
            <person name="Goeker M."/>
        </authorList>
    </citation>
    <scope>NUCLEOTIDE SEQUENCE [LARGE SCALE GENOMIC DNA]</scope>
    <source>
        <strain evidence="3 4">DSM 100013</strain>
    </source>
</reference>
<dbReference type="Proteomes" id="UP000295504">
    <property type="component" value="Unassembled WGS sequence"/>
</dbReference>
<feature type="transmembrane region" description="Helical" evidence="1">
    <location>
        <begin position="171"/>
        <end position="191"/>
    </location>
</feature>
<dbReference type="NCBIfam" id="TIGR00254">
    <property type="entry name" value="GGDEF"/>
    <property type="match status" value="1"/>
</dbReference>
<dbReference type="InterPro" id="IPR043128">
    <property type="entry name" value="Rev_trsase/Diguanyl_cyclase"/>
</dbReference>
<dbReference type="SMART" id="SM00267">
    <property type="entry name" value="GGDEF"/>
    <property type="match status" value="1"/>
</dbReference>
<proteinExistence type="predicted"/>
<comment type="caution">
    <text evidence="3">The sequence shown here is derived from an EMBL/GenBank/DDBJ whole genome shotgun (WGS) entry which is preliminary data.</text>
</comment>
<dbReference type="RefSeq" id="WP_165913657.1">
    <property type="nucleotide sequence ID" value="NZ_CP058648.1"/>
</dbReference>
<sequence>MENNRINDISFIGEFLDKELESEFFEYDMQRYSKVLGPVALVFGLIYMLFLISDYFALTDQFSFNVILMIRIMFLVLSVVVSIQFKRINNYSNLALFITAYEMVAITGFLLIMHYYETLTILSFFSVMVMTLAIYIIPNKLFYSQLVSIFLSISFYLFNIKHVTGIENSEFIKIIAYNLIVLMYCNIGSYLTNYYKRKQFVDSKELQKASITDYMTGIYNRAKFSEQLNYLVDDCNGSKSLLSLVIFDIDDFKKVNDTYGHLVGDSVIKKIAAIIKNSIRSTDIFARWGGDEFVMLLPNTSINQAMDMIERIRVRIQDNDFEKIKHITCSFGLVELRSNETVESFLQRADNLLYNAKESGKNMLVYESPITDGQVYKESLQVDSAS</sequence>
<dbReference type="SUPFAM" id="SSF55073">
    <property type="entry name" value="Nucleotide cyclase"/>
    <property type="match status" value="1"/>
</dbReference>
<feature type="transmembrane region" description="Helical" evidence="1">
    <location>
        <begin position="119"/>
        <end position="137"/>
    </location>
</feature>
<dbReference type="GO" id="GO:0052621">
    <property type="term" value="F:diguanylate cyclase activity"/>
    <property type="evidence" value="ECO:0007669"/>
    <property type="project" value="TreeGrafter"/>
</dbReference>
<evidence type="ECO:0000259" key="2">
    <source>
        <dbReference type="PROSITE" id="PS50887"/>
    </source>
</evidence>
<dbReference type="PROSITE" id="PS50887">
    <property type="entry name" value="GGDEF"/>
    <property type="match status" value="1"/>
</dbReference>
<dbReference type="PANTHER" id="PTHR45138">
    <property type="entry name" value="REGULATORY COMPONENTS OF SENSORY TRANSDUCTION SYSTEM"/>
    <property type="match status" value="1"/>
</dbReference>
<dbReference type="EMBL" id="SLYC01000010">
    <property type="protein sequence ID" value="TCQ03287.1"/>
    <property type="molecule type" value="Genomic_DNA"/>
</dbReference>
<feature type="transmembrane region" description="Helical" evidence="1">
    <location>
        <begin position="62"/>
        <end position="82"/>
    </location>
</feature>
<keyword evidence="1" id="KW-0812">Transmembrane</keyword>
<gene>
    <name evidence="3" type="ORF">EDD79_101075</name>
</gene>
<feature type="transmembrane region" description="Helical" evidence="1">
    <location>
        <begin position="35"/>
        <end position="56"/>
    </location>
</feature>
<dbReference type="InterPro" id="IPR050469">
    <property type="entry name" value="Diguanylate_Cyclase"/>
</dbReference>
<dbReference type="PANTHER" id="PTHR45138:SF9">
    <property type="entry name" value="DIGUANYLATE CYCLASE DGCM-RELATED"/>
    <property type="match status" value="1"/>
</dbReference>
<feature type="transmembrane region" description="Helical" evidence="1">
    <location>
        <begin position="142"/>
        <end position="159"/>
    </location>
</feature>
<dbReference type="InterPro" id="IPR000160">
    <property type="entry name" value="GGDEF_dom"/>
</dbReference>
<dbReference type="FunFam" id="3.30.70.270:FF:000001">
    <property type="entry name" value="Diguanylate cyclase domain protein"/>
    <property type="match status" value="1"/>
</dbReference>
<evidence type="ECO:0000313" key="3">
    <source>
        <dbReference type="EMBL" id="TCQ03287.1"/>
    </source>
</evidence>
<dbReference type="CDD" id="cd01949">
    <property type="entry name" value="GGDEF"/>
    <property type="match status" value="1"/>
</dbReference>
<dbReference type="InterPro" id="IPR029787">
    <property type="entry name" value="Nucleotide_cyclase"/>
</dbReference>
<dbReference type="Gene3D" id="3.30.70.270">
    <property type="match status" value="1"/>
</dbReference>
<keyword evidence="1" id="KW-1133">Transmembrane helix</keyword>
<keyword evidence="4" id="KW-1185">Reference proteome</keyword>
<dbReference type="Pfam" id="PF00990">
    <property type="entry name" value="GGDEF"/>
    <property type="match status" value="1"/>
</dbReference>
<keyword evidence="1" id="KW-0472">Membrane</keyword>
<evidence type="ECO:0000256" key="1">
    <source>
        <dbReference type="SAM" id="Phobius"/>
    </source>
</evidence>
<accession>A0A4R2TLB9</accession>
<name>A0A4R2TLB9_9FIRM</name>
<feature type="transmembrane region" description="Helical" evidence="1">
    <location>
        <begin position="94"/>
        <end position="113"/>
    </location>
</feature>
<protein>
    <submittedName>
        <fullName evidence="3">Diguanylate cyclase (GGDEF)-like protein</fullName>
    </submittedName>
</protein>